<dbReference type="GO" id="GO:0005009">
    <property type="term" value="F:insulin receptor activity"/>
    <property type="evidence" value="ECO:0007669"/>
    <property type="project" value="TreeGrafter"/>
</dbReference>
<dbReference type="GO" id="GO:0030424">
    <property type="term" value="C:axon"/>
    <property type="evidence" value="ECO:0007669"/>
    <property type="project" value="TreeGrafter"/>
</dbReference>
<evidence type="ECO:0000256" key="13">
    <source>
        <dbReference type="ARBA" id="ARBA00022989"/>
    </source>
</evidence>
<keyword evidence="12 20" id="KW-0067">ATP-binding</keyword>
<evidence type="ECO:0000256" key="7">
    <source>
        <dbReference type="ARBA" id="ARBA00022723"/>
    </source>
</evidence>
<keyword evidence="14 22" id="KW-0472">Membrane</keyword>
<keyword evidence="16" id="KW-0675">Receptor</keyword>
<dbReference type="Pfam" id="PF00757">
    <property type="entry name" value="Furin-like"/>
    <property type="match status" value="1"/>
</dbReference>
<evidence type="ECO:0000313" key="26">
    <source>
        <dbReference type="Proteomes" id="UP001201812"/>
    </source>
</evidence>
<dbReference type="SUPFAM" id="SSF56112">
    <property type="entry name" value="Protein kinase-like (PK-like)"/>
    <property type="match status" value="1"/>
</dbReference>
<dbReference type="GO" id="GO:0043560">
    <property type="term" value="F:insulin receptor substrate binding"/>
    <property type="evidence" value="ECO:0007669"/>
    <property type="project" value="TreeGrafter"/>
</dbReference>
<feature type="binding site" evidence="20">
    <location>
        <position position="1106"/>
    </location>
    <ligand>
        <name>ATP</name>
        <dbReference type="ChEBI" id="CHEBI:30616"/>
    </ligand>
</feature>
<keyword evidence="6 22" id="KW-0812">Transmembrane</keyword>
<dbReference type="InterPro" id="IPR000494">
    <property type="entry name" value="Rcpt_L-dom"/>
</dbReference>
<evidence type="ECO:0000256" key="21">
    <source>
        <dbReference type="SAM" id="MobiDB-lite"/>
    </source>
</evidence>
<dbReference type="SUPFAM" id="SSF57184">
    <property type="entry name" value="Growth factor receptor domain"/>
    <property type="match status" value="1"/>
</dbReference>
<sequence length="1448" mass="164562">MFDERSLRGWCVTLWPALVIILANIQQTSSARNETRCGSIDIRNNPRMAFQPKHRDCTIMEGDLALSLITQDDVTDYMFPVFENLREITGSMLVFEVNGLLSLGRMFPNLRVIGGHSLIMNYALVIYQNQHLRDVGLTKLTTIKNGGVRIAENPRLCYARSINWDVILRGKIRGLIIDEVAGHCKSECTVKGDSNCLRDVANYLPYCWNATHCQTACPNVEDSGCTDDGQSCHTLCMGGCSIPDDPGACHSCRGLDVDGICVKECPGGMYEQLGRRCLTEKECHDLHPVTASPRRNDKSAWKTFGNQCHYVCPNDFQEDPNNPHRCIQCTGYCPKKCSGDTVDSIGSAMKFSKCNMIEGNLELDMRIGMEFTSAEKFSEAFGDIEEITGYLLIRFSSAFMSLHMFKKLRAGRRKVPSQYSRYALVVFENQNLHQLFNLENKQLQIIRGKVCFQNNRMLCYNKIEAFLEHVGLKENVTEYDVSPFSNGDKAICDEIPLEVKIARVYNYGFVVSWVPFDTSGIDLRKFLGYQIFYKKVDHEDPNMSVDDDRSACSDTWSMHFVTYGGDAPGVEMLKVDSQNSNLPPGRELINQGIEANTLYAVYVQTRFVNHPGGMNAISKIHFVRTTFGVPDPPSKKLSVSERFRESPAVSSDSLKLSWDPPRNANGNITHYIITWNLVTGSKPSTDVCNVKPSHQSHSNSRSSTDLVSSSNLQSSEDICPAIKSCCKCSQVNGQELYSNIKRQALEEQREEIATFEDALQNNVFVQKDGYKGIGRRPTNSVSQRSKKKRSLNSIVDQKILGKNARTYEELPAVQYHNLEELILSDSLDAGFNSTFGIINFTGTNLLLTGLPHYSEYHISIYACQDVRQIENYCSSRPLWTKIKTEAIPELDVIPKDSVVLLNVTNGKKNDKKIYWTAPETPNGYVLGYFARLIRDNGRSLEHRWSTEQCIPADDFERNNGISFYGLSDGRYTLEVRVVTSTNYHNNVTTVKDIFVIYTPGFFAPKVIAIIVAITVTLMVVSGVAVYHSVNRMFGKKVKEYVQQAITTNPEYLSQMDIYKADEWELKREDLILEREIGRGMFGKVFRGYGKDIHSVTGEVFGECAIKTVSETASNAERLHFLIEASVMKQFNTDFIVKLYGVVSDGQPVLVVMELMEKGNLRDFLRSHRPNAEENKEGRPVPTLIQYFTWASQIADGMAYLESLRFCHRDLAARNCMVHADESVKIGDFGMARDIYYQEYYKVDGKRLMPVRWMAPESLKDGKFSIKSDVWSYGIVIYEMLTLGQQPYAGLALEQVFNYIAVQRRVIPKSRECPLFWYKLMWCCWRYDPRERPSFHHIVRHLKQHTTDQFQKLSFVLNRLELPKEVDPSYDFDVDVNGDEQSKDCNAPDEFEYHQTEDEDTSSYSDDYLSDEDLRDPAHTPLCNDNRRPTNESISDLRAVDRSGGKFRT</sequence>
<accession>A0AAD4MP75</accession>
<dbReference type="InterPro" id="IPR050122">
    <property type="entry name" value="RTK"/>
</dbReference>
<keyword evidence="4" id="KW-0808">Transferase</keyword>
<keyword evidence="5" id="KW-0165">Cleavage on pair of basic residues</keyword>
<dbReference type="EC" id="2.7.10.1" evidence="2"/>
<evidence type="ECO:0000256" key="23">
    <source>
        <dbReference type="SAM" id="SignalP"/>
    </source>
</evidence>
<keyword evidence="9" id="KW-0677">Repeat</keyword>
<dbReference type="InterPro" id="IPR006211">
    <property type="entry name" value="Furin-like_Cys-rich_dom"/>
</dbReference>
<evidence type="ECO:0000256" key="2">
    <source>
        <dbReference type="ARBA" id="ARBA00011902"/>
    </source>
</evidence>
<dbReference type="InterPro" id="IPR020635">
    <property type="entry name" value="Tyr_kinase_cat_dom"/>
</dbReference>
<feature type="chain" id="PRO_5042270191" description="receptor protein-tyrosine kinase" evidence="23">
    <location>
        <begin position="31"/>
        <end position="1448"/>
    </location>
</feature>
<dbReference type="SMART" id="SM00261">
    <property type="entry name" value="FU"/>
    <property type="match status" value="1"/>
</dbReference>
<dbReference type="CDD" id="cd00063">
    <property type="entry name" value="FN3"/>
    <property type="match status" value="1"/>
</dbReference>
<feature type="region of interest" description="Disordered" evidence="21">
    <location>
        <begin position="1376"/>
        <end position="1448"/>
    </location>
</feature>
<dbReference type="FunFam" id="1.10.510.10:FF:000554">
    <property type="entry name" value="Predicted protein"/>
    <property type="match status" value="1"/>
</dbReference>
<evidence type="ECO:0000256" key="14">
    <source>
        <dbReference type="ARBA" id="ARBA00023136"/>
    </source>
</evidence>
<dbReference type="PROSITE" id="PS00107">
    <property type="entry name" value="PROTEIN_KINASE_ATP"/>
    <property type="match status" value="1"/>
</dbReference>
<dbReference type="CDD" id="cd05032">
    <property type="entry name" value="PTKc_InsR_like"/>
    <property type="match status" value="1"/>
</dbReference>
<dbReference type="SUPFAM" id="SSF52058">
    <property type="entry name" value="L domain-like"/>
    <property type="match status" value="2"/>
</dbReference>
<evidence type="ECO:0000256" key="19">
    <source>
        <dbReference type="ARBA" id="ARBA00051243"/>
    </source>
</evidence>
<dbReference type="Pfam" id="PF01030">
    <property type="entry name" value="Recep_L_domain"/>
    <property type="match status" value="2"/>
</dbReference>
<keyword evidence="26" id="KW-1185">Reference proteome</keyword>
<evidence type="ECO:0000256" key="1">
    <source>
        <dbReference type="ARBA" id="ARBA00004479"/>
    </source>
</evidence>
<dbReference type="InterPro" id="IPR000719">
    <property type="entry name" value="Prot_kinase_dom"/>
</dbReference>
<evidence type="ECO:0000256" key="18">
    <source>
        <dbReference type="ARBA" id="ARBA00023211"/>
    </source>
</evidence>
<evidence type="ECO:0000256" key="12">
    <source>
        <dbReference type="ARBA" id="ARBA00022840"/>
    </source>
</evidence>
<dbReference type="InterPro" id="IPR009030">
    <property type="entry name" value="Growth_fac_rcpt_cys_sf"/>
</dbReference>
<dbReference type="PROSITE" id="PS50011">
    <property type="entry name" value="PROTEIN_KINASE_DOM"/>
    <property type="match status" value="1"/>
</dbReference>
<dbReference type="Proteomes" id="UP001201812">
    <property type="component" value="Unassembled WGS sequence"/>
</dbReference>
<dbReference type="Gene3D" id="3.80.20.20">
    <property type="entry name" value="Receptor L-domain"/>
    <property type="match status" value="2"/>
</dbReference>
<feature type="domain" description="Protein kinase" evidence="24">
    <location>
        <begin position="1070"/>
        <end position="1343"/>
    </location>
</feature>
<protein>
    <recommendedName>
        <fullName evidence="2">receptor protein-tyrosine kinase</fullName>
        <ecNumber evidence="2">2.7.10.1</ecNumber>
    </recommendedName>
</protein>
<feature type="transmembrane region" description="Helical" evidence="22">
    <location>
        <begin position="1006"/>
        <end position="1026"/>
    </location>
</feature>
<dbReference type="GO" id="GO:0046872">
    <property type="term" value="F:metal ion binding"/>
    <property type="evidence" value="ECO:0007669"/>
    <property type="project" value="UniProtKB-KW"/>
</dbReference>
<name>A0AAD4MP75_9BILA</name>
<keyword evidence="15" id="KW-0829">Tyrosine-protein kinase</keyword>
<dbReference type="SMART" id="SM00219">
    <property type="entry name" value="TyrKc"/>
    <property type="match status" value="1"/>
</dbReference>
<dbReference type="SUPFAM" id="SSF49265">
    <property type="entry name" value="Fibronectin type III"/>
    <property type="match status" value="2"/>
</dbReference>
<dbReference type="InterPro" id="IPR036941">
    <property type="entry name" value="Rcpt_L-dom_sf"/>
</dbReference>
<gene>
    <name evidence="25" type="ORF">DdX_18603</name>
</gene>
<organism evidence="25 26">
    <name type="scientific">Ditylenchus destructor</name>
    <dbReference type="NCBI Taxonomy" id="166010"/>
    <lineage>
        <taxon>Eukaryota</taxon>
        <taxon>Metazoa</taxon>
        <taxon>Ecdysozoa</taxon>
        <taxon>Nematoda</taxon>
        <taxon>Chromadorea</taxon>
        <taxon>Rhabditida</taxon>
        <taxon>Tylenchina</taxon>
        <taxon>Tylenchomorpha</taxon>
        <taxon>Sphaerularioidea</taxon>
        <taxon>Anguinidae</taxon>
        <taxon>Anguininae</taxon>
        <taxon>Ditylenchus</taxon>
    </lineage>
</organism>
<dbReference type="Gene3D" id="2.60.40.10">
    <property type="entry name" value="Immunoglobulins"/>
    <property type="match status" value="3"/>
</dbReference>
<feature type="signal peptide" evidence="23">
    <location>
        <begin position="1"/>
        <end position="30"/>
    </location>
</feature>
<keyword evidence="18" id="KW-0464">Manganese</keyword>
<dbReference type="InterPro" id="IPR011009">
    <property type="entry name" value="Kinase-like_dom_sf"/>
</dbReference>
<dbReference type="PRINTS" id="PR00109">
    <property type="entry name" value="TYRKINASE"/>
</dbReference>
<dbReference type="InterPro" id="IPR036116">
    <property type="entry name" value="FN3_sf"/>
</dbReference>
<dbReference type="InterPro" id="IPR006212">
    <property type="entry name" value="Furin_repeat"/>
</dbReference>
<feature type="compositionally biased region" description="Low complexity" evidence="21">
    <location>
        <begin position="693"/>
        <end position="703"/>
    </location>
</feature>
<proteinExistence type="predicted"/>
<evidence type="ECO:0000256" key="3">
    <source>
        <dbReference type="ARBA" id="ARBA00022553"/>
    </source>
</evidence>
<dbReference type="GO" id="GO:0005524">
    <property type="term" value="F:ATP binding"/>
    <property type="evidence" value="ECO:0007669"/>
    <property type="project" value="UniProtKB-UniRule"/>
</dbReference>
<evidence type="ECO:0000256" key="5">
    <source>
        <dbReference type="ARBA" id="ARBA00022685"/>
    </source>
</evidence>
<keyword evidence="13 22" id="KW-1133">Transmembrane helix</keyword>
<reference evidence="25" key="1">
    <citation type="submission" date="2022-01" db="EMBL/GenBank/DDBJ databases">
        <title>Genome Sequence Resource for Two Populations of Ditylenchus destructor, the Migratory Endoparasitic Phytonematode.</title>
        <authorList>
            <person name="Zhang H."/>
            <person name="Lin R."/>
            <person name="Xie B."/>
        </authorList>
    </citation>
    <scope>NUCLEOTIDE SEQUENCE</scope>
    <source>
        <strain evidence="25">BazhouSP</strain>
    </source>
</reference>
<dbReference type="Pfam" id="PF07714">
    <property type="entry name" value="PK_Tyr_Ser-Thr"/>
    <property type="match status" value="1"/>
</dbReference>
<evidence type="ECO:0000256" key="9">
    <source>
        <dbReference type="ARBA" id="ARBA00022737"/>
    </source>
</evidence>
<dbReference type="Gene3D" id="1.10.510.10">
    <property type="entry name" value="Transferase(Phosphotransferase) domain 1"/>
    <property type="match status" value="1"/>
</dbReference>
<dbReference type="EMBL" id="JAKKPZ010000279">
    <property type="protein sequence ID" value="KAI1697236.1"/>
    <property type="molecule type" value="Genomic_DNA"/>
</dbReference>
<dbReference type="InterPro" id="IPR017441">
    <property type="entry name" value="Protein_kinase_ATP_BS"/>
</dbReference>
<evidence type="ECO:0000259" key="24">
    <source>
        <dbReference type="PROSITE" id="PS50011"/>
    </source>
</evidence>
<feature type="compositionally biased region" description="Basic and acidic residues" evidence="21">
    <location>
        <begin position="1437"/>
        <end position="1448"/>
    </location>
</feature>
<evidence type="ECO:0000256" key="8">
    <source>
        <dbReference type="ARBA" id="ARBA00022729"/>
    </source>
</evidence>
<dbReference type="PROSITE" id="PS00109">
    <property type="entry name" value="PROTEIN_KINASE_TYR"/>
    <property type="match status" value="1"/>
</dbReference>
<evidence type="ECO:0000256" key="17">
    <source>
        <dbReference type="ARBA" id="ARBA00023180"/>
    </source>
</evidence>
<dbReference type="GO" id="GO:0043410">
    <property type="term" value="P:positive regulation of MAPK cascade"/>
    <property type="evidence" value="ECO:0007669"/>
    <property type="project" value="TreeGrafter"/>
</dbReference>
<evidence type="ECO:0000256" key="15">
    <source>
        <dbReference type="ARBA" id="ARBA00023137"/>
    </source>
</evidence>
<evidence type="ECO:0000256" key="22">
    <source>
        <dbReference type="SAM" id="Phobius"/>
    </source>
</evidence>
<evidence type="ECO:0000256" key="10">
    <source>
        <dbReference type="ARBA" id="ARBA00022741"/>
    </source>
</evidence>
<evidence type="ECO:0000256" key="6">
    <source>
        <dbReference type="ARBA" id="ARBA00022692"/>
    </source>
</evidence>
<comment type="caution">
    <text evidence="25">The sequence shown here is derived from an EMBL/GenBank/DDBJ whole genome shotgun (WGS) entry which is preliminary data.</text>
</comment>
<dbReference type="PANTHER" id="PTHR24416:SF525">
    <property type="entry name" value="INSULIN-LIKE RECEPTOR"/>
    <property type="match status" value="1"/>
</dbReference>
<evidence type="ECO:0000256" key="16">
    <source>
        <dbReference type="ARBA" id="ARBA00023170"/>
    </source>
</evidence>
<dbReference type="Gene3D" id="3.30.200.20">
    <property type="entry name" value="Phosphorylase Kinase, domain 1"/>
    <property type="match status" value="1"/>
</dbReference>
<dbReference type="InterPro" id="IPR008266">
    <property type="entry name" value="Tyr_kinase_AS"/>
</dbReference>
<keyword evidence="8 23" id="KW-0732">Signal</keyword>
<dbReference type="GO" id="GO:0042593">
    <property type="term" value="P:glucose homeostasis"/>
    <property type="evidence" value="ECO:0007669"/>
    <property type="project" value="TreeGrafter"/>
</dbReference>
<keyword evidence="10 20" id="KW-0547">Nucleotide-binding</keyword>
<keyword evidence="3" id="KW-0597">Phosphoprotein</keyword>
<dbReference type="Gene3D" id="2.10.220.10">
    <property type="entry name" value="Hormone Receptor, Insulin-like Growth Factor Receptor 1, Chain A, domain 2"/>
    <property type="match status" value="1"/>
</dbReference>
<dbReference type="PANTHER" id="PTHR24416">
    <property type="entry name" value="TYROSINE-PROTEIN KINASE RECEPTOR"/>
    <property type="match status" value="1"/>
</dbReference>
<keyword evidence="17" id="KW-0325">Glycoprotein</keyword>
<evidence type="ECO:0000256" key="11">
    <source>
        <dbReference type="ARBA" id="ARBA00022777"/>
    </source>
</evidence>
<dbReference type="CDD" id="cd00064">
    <property type="entry name" value="FU"/>
    <property type="match status" value="1"/>
</dbReference>
<dbReference type="GO" id="GO:0051897">
    <property type="term" value="P:positive regulation of phosphatidylinositol 3-kinase/protein kinase B signal transduction"/>
    <property type="evidence" value="ECO:0007669"/>
    <property type="project" value="TreeGrafter"/>
</dbReference>
<feature type="region of interest" description="Disordered" evidence="21">
    <location>
        <begin position="686"/>
        <end position="709"/>
    </location>
</feature>
<evidence type="ECO:0000256" key="4">
    <source>
        <dbReference type="ARBA" id="ARBA00022679"/>
    </source>
</evidence>
<dbReference type="InterPro" id="IPR013783">
    <property type="entry name" value="Ig-like_fold"/>
</dbReference>
<dbReference type="InterPro" id="IPR003961">
    <property type="entry name" value="FN3_dom"/>
</dbReference>
<dbReference type="SMART" id="SM00060">
    <property type="entry name" value="FN3"/>
    <property type="match status" value="3"/>
</dbReference>
<keyword evidence="7" id="KW-0479">Metal-binding</keyword>
<evidence type="ECO:0000256" key="20">
    <source>
        <dbReference type="PROSITE-ProRule" id="PRU10141"/>
    </source>
</evidence>
<keyword evidence="11 25" id="KW-0418">Kinase</keyword>
<comment type="catalytic activity">
    <reaction evidence="19">
        <text>L-tyrosyl-[protein] + ATP = O-phospho-L-tyrosyl-[protein] + ADP + H(+)</text>
        <dbReference type="Rhea" id="RHEA:10596"/>
        <dbReference type="Rhea" id="RHEA-COMP:10136"/>
        <dbReference type="Rhea" id="RHEA-COMP:20101"/>
        <dbReference type="ChEBI" id="CHEBI:15378"/>
        <dbReference type="ChEBI" id="CHEBI:30616"/>
        <dbReference type="ChEBI" id="CHEBI:46858"/>
        <dbReference type="ChEBI" id="CHEBI:61978"/>
        <dbReference type="ChEBI" id="CHEBI:456216"/>
        <dbReference type="EC" id="2.7.10.1"/>
    </reaction>
</comment>
<dbReference type="InterPro" id="IPR001245">
    <property type="entry name" value="Ser-Thr/Tyr_kinase_cat_dom"/>
</dbReference>
<comment type="subcellular location">
    <subcellularLocation>
        <location evidence="1">Membrane</location>
        <topology evidence="1">Single-pass type I membrane protein</topology>
    </subcellularLocation>
</comment>
<evidence type="ECO:0000313" key="25">
    <source>
        <dbReference type="EMBL" id="KAI1697236.1"/>
    </source>
</evidence>
<dbReference type="GO" id="GO:0005899">
    <property type="term" value="C:insulin receptor complex"/>
    <property type="evidence" value="ECO:0007669"/>
    <property type="project" value="TreeGrafter"/>
</dbReference>